<comment type="caution">
    <text evidence="13">The sequence shown here is derived from an EMBL/GenBank/DDBJ whole genome shotgun (WGS) entry which is preliminary data.</text>
</comment>
<gene>
    <name evidence="13" type="ORF">ANN_15547</name>
</gene>
<dbReference type="InterPro" id="IPR001734">
    <property type="entry name" value="Na/solute_symporter"/>
</dbReference>
<dbReference type="CDD" id="cd11492">
    <property type="entry name" value="SLC5sbd_NIS-SMVT"/>
    <property type="match status" value="1"/>
</dbReference>
<protein>
    <recommendedName>
        <fullName evidence="15">Sodium-coupled monocarboxylate transporter 2</fullName>
    </recommendedName>
</protein>
<evidence type="ECO:0000256" key="10">
    <source>
        <dbReference type="ARBA" id="ARBA00023201"/>
    </source>
</evidence>
<evidence type="ECO:0000256" key="12">
    <source>
        <dbReference type="SAM" id="Phobius"/>
    </source>
</evidence>
<keyword evidence="3" id="KW-0813">Transport</keyword>
<evidence type="ECO:0000256" key="5">
    <source>
        <dbReference type="ARBA" id="ARBA00022692"/>
    </source>
</evidence>
<name>A0ABQ8SGN5_PERAM</name>
<keyword evidence="7" id="KW-0915">Sodium</keyword>
<dbReference type="Gene3D" id="1.20.1730.10">
    <property type="entry name" value="Sodium/glucose cotransporter"/>
    <property type="match status" value="2"/>
</dbReference>
<accession>A0ABQ8SGN5</accession>
<dbReference type="Proteomes" id="UP001148838">
    <property type="component" value="Unassembled WGS sequence"/>
</dbReference>
<keyword evidence="8" id="KW-0406">Ion transport</keyword>
<proteinExistence type="inferred from homology"/>
<feature type="transmembrane region" description="Helical" evidence="12">
    <location>
        <begin position="395"/>
        <end position="420"/>
    </location>
</feature>
<keyword evidence="5 12" id="KW-0812">Transmembrane</keyword>
<evidence type="ECO:0000256" key="11">
    <source>
        <dbReference type="RuleBase" id="RU362091"/>
    </source>
</evidence>
<evidence type="ECO:0000256" key="1">
    <source>
        <dbReference type="ARBA" id="ARBA00004651"/>
    </source>
</evidence>
<evidence type="ECO:0008006" key="15">
    <source>
        <dbReference type="Google" id="ProtNLM"/>
    </source>
</evidence>
<dbReference type="PROSITE" id="PS50283">
    <property type="entry name" value="NA_SOLUT_SYMP_3"/>
    <property type="match status" value="1"/>
</dbReference>
<dbReference type="PANTHER" id="PTHR42985">
    <property type="entry name" value="SODIUM-COUPLED MONOCARBOXYLATE TRANSPORTER"/>
    <property type="match status" value="1"/>
</dbReference>
<comment type="similarity">
    <text evidence="2 11">Belongs to the sodium:solute symporter (SSF) (TC 2.A.21) family.</text>
</comment>
<evidence type="ECO:0000256" key="3">
    <source>
        <dbReference type="ARBA" id="ARBA00022448"/>
    </source>
</evidence>
<evidence type="ECO:0000256" key="4">
    <source>
        <dbReference type="ARBA" id="ARBA00022475"/>
    </source>
</evidence>
<reference evidence="13 14" key="1">
    <citation type="journal article" date="2022" name="Allergy">
        <title>Genome assembly and annotation of Periplaneta americana reveal a comprehensive cockroach allergen profile.</title>
        <authorList>
            <person name="Wang L."/>
            <person name="Xiong Q."/>
            <person name="Saelim N."/>
            <person name="Wang L."/>
            <person name="Nong W."/>
            <person name="Wan A.T."/>
            <person name="Shi M."/>
            <person name="Liu X."/>
            <person name="Cao Q."/>
            <person name="Hui J.H.L."/>
            <person name="Sookrung N."/>
            <person name="Leung T.F."/>
            <person name="Tungtrongchitr A."/>
            <person name="Tsui S.K.W."/>
        </authorList>
    </citation>
    <scope>NUCLEOTIDE SEQUENCE [LARGE SCALE GENOMIC DNA]</scope>
    <source>
        <strain evidence="13">PWHHKU_190912</strain>
    </source>
</reference>
<feature type="transmembrane region" description="Helical" evidence="12">
    <location>
        <begin position="15"/>
        <end position="40"/>
    </location>
</feature>
<evidence type="ECO:0000256" key="7">
    <source>
        <dbReference type="ARBA" id="ARBA00023053"/>
    </source>
</evidence>
<feature type="transmembrane region" description="Helical" evidence="12">
    <location>
        <begin position="126"/>
        <end position="146"/>
    </location>
</feature>
<dbReference type="Pfam" id="PF00474">
    <property type="entry name" value="SSF"/>
    <property type="match status" value="1"/>
</dbReference>
<dbReference type="InterPro" id="IPR038377">
    <property type="entry name" value="Na/Glc_symporter_sf"/>
</dbReference>
<evidence type="ECO:0000256" key="6">
    <source>
        <dbReference type="ARBA" id="ARBA00022989"/>
    </source>
</evidence>
<keyword evidence="4" id="KW-1003">Cell membrane</keyword>
<keyword evidence="6 12" id="KW-1133">Transmembrane helix</keyword>
<evidence type="ECO:0000313" key="13">
    <source>
        <dbReference type="EMBL" id="KAJ4433288.1"/>
    </source>
</evidence>
<feature type="transmembrane region" description="Helical" evidence="12">
    <location>
        <begin position="86"/>
        <end position="106"/>
    </location>
</feature>
<keyword evidence="14" id="KW-1185">Reference proteome</keyword>
<organism evidence="13 14">
    <name type="scientific">Periplaneta americana</name>
    <name type="common">American cockroach</name>
    <name type="synonym">Blatta americana</name>
    <dbReference type="NCBI Taxonomy" id="6978"/>
    <lineage>
        <taxon>Eukaryota</taxon>
        <taxon>Metazoa</taxon>
        <taxon>Ecdysozoa</taxon>
        <taxon>Arthropoda</taxon>
        <taxon>Hexapoda</taxon>
        <taxon>Insecta</taxon>
        <taxon>Pterygota</taxon>
        <taxon>Neoptera</taxon>
        <taxon>Polyneoptera</taxon>
        <taxon>Dictyoptera</taxon>
        <taxon>Blattodea</taxon>
        <taxon>Blattoidea</taxon>
        <taxon>Blattidae</taxon>
        <taxon>Blattinae</taxon>
        <taxon>Periplaneta</taxon>
    </lineage>
</organism>
<keyword evidence="9 12" id="KW-0472">Membrane</keyword>
<evidence type="ECO:0000313" key="14">
    <source>
        <dbReference type="Proteomes" id="UP001148838"/>
    </source>
</evidence>
<keyword evidence="10" id="KW-0739">Sodium transport</keyword>
<dbReference type="EMBL" id="JAJSOF020000027">
    <property type="protein sequence ID" value="KAJ4433288.1"/>
    <property type="molecule type" value="Genomic_DNA"/>
</dbReference>
<feature type="transmembrane region" description="Helical" evidence="12">
    <location>
        <begin position="265"/>
        <end position="290"/>
    </location>
</feature>
<evidence type="ECO:0000256" key="9">
    <source>
        <dbReference type="ARBA" id="ARBA00023136"/>
    </source>
</evidence>
<feature type="transmembrane region" description="Helical" evidence="12">
    <location>
        <begin position="493"/>
        <end position="511"/>
    </location>
</feature>
<evidence type="ECO:0000256" key="8">
    <source>
        <dbReference type="ARBA" id="ARBA00023065"/>
    </source>
</evidence>
<feature type="transmembrane region" description="Helical" evidence="12">
    <location>
        <begin position="310"/>
        <end position="331"/>
    </location>
</feature>
<comment type="subcellular location">
    <subcellularLocation>
        <location evidence="1">Cell membrane</location>
        <topology evidence="1">Multi-pass membrane protein</topology>
    </subcellularLocation>
</comment>
<dbReference type="InterPro" id="IPR051163">
    <property type="entry name" value="Sodium:Solute_Symporter_SSF"/>
</dbReference>
<feature type="transmembrane region" description="Helical" evidence="12">
    <location>
        <begin position="370"/>
        <end position="389"/>
    </location>
</feature>
<feature type="transmembrane region" description="Helical" evidence="12">
    <location>
        <begin position="427"/>
        <end position="444"/>
    </location>
</feature>
<evidence type="ECO:0000256" key="2">
    <source>
        <dbReference type="ARBA" id="ARBA00006434"/>
    </source>
</evidence>
<sequence>MNSTNIRAGTENELFFGWLDFSIFGCMLGLSTLIGIYFGFWGKKEDTPKEYLHEQYVHCQFELIHSFLSGVTSLGVPTEIYVYGTLYMWICVTSILLGIGNYYIFLPVFYELQLTSTYEVLSGINVHYITPIIAIICIFYTMLGIAPIEIDRQLCQVYGPKIMSKQVGGIKAVVWTDFLQGFLMVGSSVVVACLGLIHVGGFGEVWRRNEEGGRIRMSLSPFERMTFWNVCVSYAFHWGGQTMVSQGLVQKFLSLPTYRNAKISLVIFVVGLVFINLVTCFIGMLMFAAYHDCDPLKTKGIPRTDQILPYYVMDIAGSIPGLPGLFIAGIFSASLSTMSSSLNSVGATLFEDFVRPCLKHKISDKAINNIIKFVVVIIGAICVINVFVVDRLGTIVQVTGSAVGVTNGAILGIFSFGMLYPRGNAKGALAGGICSMLTIGWIVFGTQTARLDGRIKDPELPTSVEGCGLNATVETPELVDTEDDVFILYKLSFMYYTMTGCFITMIVGAIVSQLTEPPTIQNSNPKLFSPFIRKYVNRRKKEEAAELDLLGATTPD</sequence>
<dbReference type="PANTHER" id="PTHR42985:SF21">
    <property type="entry name" value="SODIUM-DEPENDENT MULTIVITAMIN TRANSPORTER-LIKE PROTEIN"/>
    <property type="match status" value="1"/>
</dbReference>
<feature type="transmembrane region" description="Helical" evidence="12">
    <location>
        <begin position="181"/>
        <end position="206"/>
    </location>
</feature>